<protein>
    <submittedName>
        <fullName evidence="1">Uncharacterized protein</fullName>
    </submittedName>
</protein>
<proteinExistence type="predicted"/>
<reference evidence="1 2" key="1">
    <citation type="submission" date="2019-10" db="EMBL/GenBank/DDBJ databases">
        <authorList>
            <person name="Karimi E."/>
        </authorList>
    </citation>
    <scope>NUCLEOTIDE SEQUENCE [LARGE SCALE GENOMIC DNA]</scope>
    <source>
        <strain evidence="1">Acinetobacter sp. 8BE</strain>
    </source>
</reference>
<name>A0A653K6Z3_9GAMM</name>
<dbReference type="Proteomes" id="UP000430404">
    <property type="component" value="Unassembled WGS sequence"/>
</dbReference>
<gene>
    <name evidence="1" type="ORF">ACI8B_30148</name>
</gene>
<dbReference type="AlphaFoldDB" id="A0A653K6Z3"/>
<dbReference type="EMBL" id="CABWKZ010000023">
    <property type="protein sequence ID" value="VXA56679.1"/>
    <property type="molecule type" value="Genomic_DNA"/>
</dbReference>
<evidence type="ECO:0000313" key="2">
    <source>
        <dbReference type="Proteomes" id="UP000430404"/>
    </source>
</evidence>
<accession>A0A653K6Z3</accession>
<sequence>MLQLNSHIQEKESCYVGLVSDADWWLYWCRDHHDYFIQYP</sequence>
<evidence type="ECO:0000313" key="1">
    <source>
        <dbReference type="EMBL" id="VXA56679.1"/>
    </source>
</evidence>
<organism evidence="1 2">
    <name type="scientific">Acinetobacter proteolyticus</name>
    <dbReference type="NCBI Taxonomy" id="1776741"/>
    <lineage>
        <taxon>Bacteria</taxon>
        <taxon>Pseudomonadati</taxon>
        <taxon>Pseudomonadota</taxon>
        <taxon>Gammaproteobacteria</taxon>
        <taxon>Moraxellales</taxon>
        <taxon>Moraxellaceae</taxon>
        <taxon>Acinetobacter</taxon>
    </lineage>
</organism>